<evidence type="ECO:0000256" key="1">
    <source>
        <dbReference type="ARBA" id="ARBA00022737"/>
    </source>
</evidence>
<evidence type="ECO:0000256" key="2">
    <source>
        <dbReference type="ARBA" id="ARBA00022803"/>
    </source>
</evidence>
<keyword evidence="1" id="KW-0677">Repeat</keyword>
<dbReference type="InterPro" id="IPR011990">
    <property type="entry name" value="TPR-like_helical_dom_sf"/>
</dbReference>
<dbReference type="Proteomes" id="UP000663862">
    <property type="component" value="Unassembled WGS sequence"/>
</dbReference>
<dbReference type="SMART" id="SM00028">
    <property type="entry name" value="TPR"/>
    <property type="match status" value="5"/>
</dbReference>
<organism evidence="3 5">
    <name type="scientific">Rotaria socialis</name>
    <dbReference type="NCBI Taxonomy" id="392032"/>
    <lineage>
        <taxon>Eukaryota</taxon>
        <taxon>Metazoa</taxon>
        <taxon>Spiralia</taxon>
        <taxon>Gnathifera</taxon>
        <taxon>Rotifera</taxon>
        <taxon>Eurotatoria</taxon>
        <taxon>Bdelloidea</taxon>
        <taxon>Philodinida</taxon>
        <taxon>Philodinidae</taxon>
        <taxon>Rotaria</taxon>
    </lineage>
</organism>
<dbReference type="EMBL" id="CAJNYU010004611">
    <property type="protein sequence ID" value="CAF3775758.1"/>
    <property type="molecule type" value="Genomic_DNA"/>
</dbReference>
<keyword evidence="2" id="KW-0802">TPR repeat</keyword>
<dbReference type="Proteomes" id="UP000663869">
    <property type="component" value="Unassembled WGS sequence"/>
</dbReference>
<dbReference type="PANTHER" id="PTHR45641">
    <property type="entry name" value="TETRATRICOPEPTIDE REPEAT PROTEIN (AFU_ORTHOLOGUE AFUA_6G03870)"/>
    <property type="match status" value="1"/>
</dbReference>
<evidence type="ECO:0000313" key="4">
    <source>
        <dbReference type="EMBL" id="CAF4551959.1"/>
    </source>
</evidence>
<evidence type="ECO:0000313" key="3">
    <source>
        <dbReference type="EMBL" id="CAF3775758.1"/>
    </source>
</evidence>
<name>A0A818ZQH8_9BILA</name>
<proteinExistence type="predicted"/>
<dbReference type="Gene3D" id="1.25.40.10">
    <property type="entry name" value="Tetratricopeptide repeat domain"/>
    <property type="match status" value="2"/>
</dbReference>
<dbReference type="Pfam" id="PF13424">
    <property type="entry name" value="TPR_12"/>
    <property type="match status" value="2"/>
</dbReference>
<evidence type="ECO:0000313" key="5">
    <source>
        <dbReference type="Proteomes" id="UP000663869"/>
    </source>
</evidence>
<dbReference type="PANTHER" id="PTHR45641:SF19">
    <property type="entry name" value="NEPHROCYSTIN-3"/>
    <property type="match status" value="1"/>
</dbReference>
<protein>
    <submittedName>
        <fullName evidence="3">Uncharacterized protein</fullName>
    </submittedName>
</protein>
<dbReference type="EMBL" id="CAJOBQ010002303">
    <property type="protein sequence ID" value="CAF4551959.1"/>
    <property type="molecule type" value="Genomic_DNA"/>
</dbReference>
<comment type="caution">
    <text evidence="3">The sequence shown here is derived from an EMBL/GenBank/DDBJ whole genome shotgun (WGS) entry which is preliminary data.</text>
</comment>
<dbReference type="SUPFAM" id="SSF48452">
    <property type="entry name" value="TPR-like"/>
    <property type="match status" value="1"/>
</dbReference>
<gene>
    <name evidence="3" type="ORF">FME351_LOCUS32215</name>
    <name evidence="4" type="ORF">TSG867_LOCUS24718</name>
</gene>
<sequence>MGAICLDQNNYNDSLLHYSEALKIKKKTDPSNNTLIGAITSCIGKSLFKQHNYDEALEHLIEAFEILKQSGDSIELATIHEFIGKIYYEKPDLEISLKHLLIALELYDKLKSTENDSKLENILGTIANVLYDKQDFQTALSYYKKSLIIADNNDSPNLVSTLYQISQVYFQMNNMNYGIEYIKRCIEVQEALVDDENDQDLMSFKQVLSFTQLLNSTRKQKRRRKYKRLFHKKRYQRRMKKKTVVMVPPELGNLITEFYEQSQTV</sequence>
<accession>A0A818ZQH8</accession>
<reference evidence="3" key="1">
    <citation type="submission" date="2021-02" db="EMBL/GenBank/DDBJ databases">
        <authorList>
            <person name="Nowell W R."/>
        </authorList>
    </citation>
    <scope>NUCLEOTIDE SEQUENCE</scope>
</reference>
<dbReference type="InterPro" id="IPR019734">
    <property type="entry name" value="TPR_rpt"/>
</dbReference>
<dbReference type="AlphaFoldDB" id="A0A818ZQH8"/>